<sequence length="4350" mass="456264">PSLISPPTAEVAEPSSVSDAAAACAPPAALYPQADLDQAAGALSAAALDTATAPPQLDLIAGVAVQEGVWPPADALAAMAFATAEQEPSEAVAVEEAASPKAAPPLLQHPAVRQRLLEPSSLFAAEKEFKKHRLSPSPDTNVFCGLLSTLLQKLVDENRVRETKVEGPVSDLPHLQAECWGEVSRTQRVWRVCSKCGKPNNVNVSSTFRRLDAPALRRLAGRLRDLSVSAEEGGGRGGGFELFVDASIETREARRRCDAFVRRVCRPALRVAARLRSRLGCPETAAVIAASRRGSQRAEGGESAVQKLPVVWWEDLASLENEWGAMCRERVSGVGDSTLVFWQEEDDEEDEKEEEEWFEDSLPPTLSVLKSRGAGTFLSDVLNRLQDALDASFWHLRRVKQSLEAPRKADTEFEKILELYTLTLGGTLLRVANVEGHWELLRHVLQCGEDVCVWAAPLIQFPSGRERGRGGESANRGSLLGRGAEGGGSWPSPETNIGPARLAGGGGGGLPVLWSPTTVRLFLWALAAVLRPVREEIETRADLAGDWEVIPTGAEGGGAARGVSGGGPRLSFGSVPSENLSFALNVEGGEAGAARRQGSADFASVLFGLQQGGSSPSNAVGVGQTQQVHQGGGGGGRRRMLQPLQWHMTEMDFARAFEQLNVDGFVAYVLGLSGRSGGGRRLKAKPKGGDGGNNVVVGSYSADLLAIEEENLRFGGGRGGLESDVGWVEGSDLPPEEREALRDPELSADLRALGALEQLFVLVDRGLRAVAHRSDALATRLAHALAHAAVRVADAFLPTAGPLATNPSGGSGDKTGSAGDRGGEGGSVPPLTAAATARRRLRKRMLVGAAEELLLLALPPLLDVPAGHRFLKEFPVERVREETAWVFLLECVTRPGISVPGDRGGAERNAKVAGCRTRWIRSNKKKRASLLEAFGRCFSLREWLEEGGWGEGENSASLGFCEGLAERARRSPESVGAVFGLIARLGLFWGPPMNGVCLHSLLSVGFLGEEGRQGAEDSAVALTAKLCGRYAHCTSVVLAFADGVRACEAKRGSKGAWKSADLSRKLPALMSEILSEGRWMPTATDLAILSLWLAEGEPHVDVQAPGSGGRDATTMSAADARATVAAEAFEYACGLSGSGGAPLDLLLRVPDETEREGAIGRVSDLLEPCNIKLVEGRGRGASAPPPMQLCSYAVMLISALVAACRRRLAPLLASGALASVPLALFSRRTEVPAICFRCLGLLNFSAAFLTERAAAVGELELSRMEMMFGTGRGTSSFTSPSAGGGIRRPNPASLRPSIVHSFASSHGAGGGGAGDVTDAERHQTAVAGGDGFDDSRAVLLVSHAAALAGPLLPLPPITSGGGASLSLSPSPPPASRNSPSVPVSSVTAPPSTRTGGGTGVGVPLPRTASVEEFVAAAEAFDTARGELFEAGGTEESDWVSPSRFSCTPLSPFLPSKYLSTACGGLLEELWGGKGLVGALTAPAPSSAARETDAVIRVACWLVWAPQALELTSIEKVRREGAGAEALSQWSPERALASLGVEGREANSDAARLRWLWTPGGDVKKDASPLAVLNDTLTKVLSVASSVASSISLVPVLASLLAHALPAAFLFTNWSLRKEGVQSIFASLATVAKKKTGGPLAPLPRALIRGSCNVTAGTAVPSADGGEESSQAASENTLTAFASTCGTATAVGLCRLAVTHGIEMAEVFASALNGSRVLWTTRKVFLASVMGGKVHPEMDLDSFHAAFMQALLTTVDRYTHGAGITALDAAHTIRDAHFGVSVSLSALSSALPVILDRSAGAMMRQEQFPSLPIGLIARFPRLVFALLYAEARAQLGELSALQRFVQGGGGREPNPLKTGSLGTSLSGPPHKTLAVFQIAHALVDGPLDNPMFPLLLCLFCRLFLCHAVPSSSAGGAADSRRASVAMENRQVFGAAVFLRTKHAPLWESLKKRLQAFKGRMVRAGRPPVRIGFTDFLWRRLSAVDDAGARQQETAGGVDFQILPDLHQQQQLSGVIDFLCAWNRQTVPSLLELTEQLERASGAAVASDRIFKMISCQGKPGEDPLTDPAALWWDLMPSPLMTSLKSFDLLRLVGLLLPLPREALSGPQRTGSSGGGHSPSPSPIPAPDTNPHSSLDARRTVSVAVAFAEYPRCASIEDIKDTDTGAGAASDARRSATLSGSALSDGNDRRATAEVSNPLPPPPSSLPDEVVSYARRVRVELSNASKGDAHDSVAAVAKAVIRAAENLQAASLAHIESVKWLLCLERDSLRAVSSLFTINLEHVNGASRCQSCKVFINADAALPVATISAAKKAEIATKANERRELVFEAPAGVATLVLTHTAHRLHALAVRLAKSAGAEGESVRTVIVTTTLRKLLSLLAASRESCGRVALEEMASTRPGPTSPDPDAVFMSAAVATGDGERPRYLKAVVGALRAGARALGDQLNTLQGGPEAAVEIALAGARGDDEALEILTGRLQPHLLPWGFVALYRRVAAGRTVRGGRGGSLREAVPSLLGVFDVSRWVETLSESASGGERGGKEDARANLEELGLFLLELLCANSAANRGSSHEANGTSGSAGLFRMGSGGGEEGPGRLRGQALSLVSSVGVRQGGEETGGEGDEVQRRQRGLLEEAMGIHSLHFEALVQSCPLVIIRLLPLLLGEPDGTLPGSFPCKMPVHLLDPLFPQTAIAALESAIAPPLSHTSQSFSYHGGSASTEGSSVSDEERKRLFLPVLEIFPLDKEEGREGVLGKSSRRQYQRGGTDVSVDRGSSGVIKSLGSSCVEDCVSSVSVPEALDVLARLSAFAARAAAEGCGIRKEAPAGGLLGGLLLQILKAIQHNAMVRCSSSLPRRLASVFAPLFAGCDFDLRVFFSGSVHARRKEFWGVSKLFGAFAGVLDSMENESLGAALIWHTAAGICCEAVRRHEERQKIETSRLAGGKSGAVVVGGDGKVGVGLGSREVPLEVWTAEKVEGLLASAALVLCRHQPAGTGGNSLFTAGLRDLRLDSLTLECLGSGAAGPLLGGGGGDAGDLQAADEAAEGVFAMASVLVWHERATMEAGIGGAVGEGGEEDRGERRLRCVCFLRFFSALLSARSCGFASALQRSPARRGLLPSCALTIALSSLLTGREKPLSSAEKSLGDLLKRETAPHARAEDGGAAAALFDHLSSELTLSVPLWRAVGLAGGGRLLESLSPSGRLQQAGNVLASRHAEEWWRGDGVRKLPGWSALLRSDPGRFALCCDVLLSLLKNEKAEGVNGRRCSAPEFGSAAERLEWVCGAASRSLSASLIECAEIAEMLSSVAKAASRSGGSSREGGGSGVSLFGLALVSAHVQRGVMEKLGKGGEREKVGSLLTGEGRRRPNEALVRPFLRDQEALFFAFVWILWQHCVERRASGMEDGSLGFGDPSASLFRLLGLVSLSDLRGFVPLLFFPRSLDTDEQRKRGRPLVKPLGRVSLCLLSILRGCFTFSFPGANAFSFSSRLEEGRFYASLVRTSDALCREGGVSRIDAARMSVPALASLIVVTSSLPGPPCPLCVGFRDLLCAEAETLRLGLLKELLDESVGPSVASVVHLLSLLGLLRTAGGSPSQQTIQEWVRGMGVAGERRSLWCGRSSSLGGFSALLEEWIGKTCHLGPMSGLSFASQGAGGGGLFGNWGGEGAVGATRAGILSFCFLGDLECRLLEANLVAFAGILLESPEAVLDWLRGGSEEGKSLVASRGEVLERAIVQVAQLNWDTWTESGGNGGRRGKSSKQPGFVGRLLGFGGATSSSSSSSSVPFPSSSAAAVAARGLESAREKGGQSGRGSASAESSAWQVGEVSPVSLQDAFTAPQQLVGIFCLHRLRREQTSAAALALSFGLFIPVLSLFSASSLPLLENLEGEGDRGNGNGRQQRNSREGPRWSARLRQSDSGVSSGESAAAARVRRQKEKEACEGLLTFWSMQKASGTHSQGPLSWSQLTSGRALAVSSSNPQVGTQPLSGSGGGRLETARQDVVALSLMRGRLLRRLQNVTGGPSGVGPRSQEGGGAHWEEGLNELVETARGALAEEAGSPPTVVDAAPSSSDSEEKRRRASAASYSSLATGLQGDSSASPSPSCFQVFPFCDAFRPMRVYLPKRGDEVVVAGFGTAGRKRGELADLYAHEEREEAEGGESAEPEKMPSGEGSSESGAGNRGGALGRAARRSRETLTPSRSYVCECAGAVQAEESEEKTGHSSFYSDFTSTDSIRRMWQKLWPSLSLTVSRADAGGEQSGEAHRVFLKAVSSPSPSPSGAQGSEATPSTSAPVEGFPGPPAAAAAVQTRETSADAAADRALQAARGFVTAIVRDCRLDDVLPLIEVTGGLPDSLGFLRSSAMNNTET</sequence>
<feature type="region of interest" description="Disordered" evidence="1">
    <location>
        <begin position="2102"/>
        <end position="2133"/>
    </location>
</feature>
<name>A0A0G4HD15_9ALVE</name>
<feature type="compositionally biased region" description="Low complexity" evidence="1">
    <location>
        <begin position="4274"/>
        <end position="4284"/>
    </location>
</feature>
<evidence type="ECO:0000256" key="1">
    <source>
        <dbReference type="SAM" id="MobiDB-lite"/>
    </source>
</evidence>
<feature type="compositionally biased region" description="Low complexity" evidence="1">
    <location>
        <begin position="472"/>
        <end position="482"/>
    </location>
</feature>
<feature type="region of interest" description="Disordered" evidence="1">
    <location>
        <begin position="2160"/>
        <end position="2206"/>
    </location>
</feature>
<accession>A0A0G4HD15</accession>
<feature type="region of interest" description="Disordered" evidence="1">
    <location>
        <begin position="1362"/>
        <end position="1403"/>
    </location>
</feature>
<feature type="region of interest" description="Disordered" evidence="1">
    <location>
        <begin position="2562"/>
        <end position="2591"/>
    </location>
</feature>
<feature type="region of interest" description="Disordered" evidence="1">
    <location>
        <begin position="2745"/>
        <end position="2764"/>
    </location>
</feature>
<feature type="compositionally biased region" description="Low complexity" evidence="1">
    <location>
        <begin position="620"/>
        <end position="629"/>
    </location>
</feature>
<feature type="region of interest" description="Disordered" evidence="1">
    <location>
        <begin position="802"/>
        <end position="832"/>
    </location>
</feature>
<feature type="compositionally biased region" description="Polar residues" evidence="1">
    <location>
        <begin position="2562"/>
        <end position="2574"/>
    </location>
</feature>
<feature type="compositionally biased region" description="Polar residues" evidence="1">
    <location>
        <begin position="4262"/>
        <end position="4273"/>
    </location>
</feature>
<dbReference type="PANTHER" id="PTHR48125:SF10">
    <property type="entry name" value="OS12G0136300 PROTEIN"/>
    <property type="match status" value="1"/>
</dbReference>
<feature type="region of interest" description="Disordered" evidence="1">
    <location>
        <begin position="465"/>
        <end position="502"/>
    </location>
</feature>
<dbReference type="VEuPathDB" id="CryptoDB:Cvel_26388"/>
<feature type="compositionally biased region" description="Low complexity" evidence="1">
    <location>
        <begin position="1375"/>
        <end position="1393"/>
    </location>
</feature>
<feature type="compositionally biased region" description="Low complexity" evidence="1">
    <location>
        <begin position="4152"/>
        <end position="4161"/>
    </location>
</feature>
<feature type="region of interest" description="Disordered" evidence="1">
    <location>
        <begin position="616"/>
        <end position="637"/>
    </location>
</feature>
<reference evidence="2" key="1">
    <citation type="submission" date="2014-11" db="EMBL/GenBank/DDBJ databases">
        <authorList>
            <person name="Otto D Thomas"/>
            <person name="Naeem Raeece"/>
        </authorList>
    </citation>
    <scope>NUCLEOTIDE SEQUENCE</scope>
</reference>
<evidence type="ECO:0000313" key="2">
    <source>
        <dbReference type="EMBL" id="CEM41948.1"/>
    </source>
</evidence>
<feature type="compositionally biased region" description="Low complexity" evidence="1">
    <location>
        <begin position="3903"/>
        <end position="3914"/>
    </location>
</feature>
<dbReference type="PANTHER" id="PTHR48125">
    <property type="entry name" value="LP07818P1"/>
    <property type="match status" value="1"/>
</dbReference>
<feature type="region of interest" description="Disordered" evidence="1">
    <location>
        <begin position="4039"/>
        <end position="4066"/>
    </location>
</feature>
<dbReference type="EMBL" id="CDMZ01002344">
    <property type="protein sequence ID" value="CEM41948.1"/>
    <property type="molecule type" value="Genomic_DNA"/>
</dbReference>
<feature type="non-terminal residue" evidence="2">
    <location>
        <position position="1"/>
    </location>
</feature>
<feature type="region of interest" description="Disordered" evidence="1">
    <location>
        <begin position="4253"/>
        <end position="4284"/>
    </location>
</feature>
<feature type="region of interest" description="Disordered" evidence="1">
    <location>
        <begin position="3872"/>
        <end position="3917"/>
    </location>
</feature>
<organism evidence="2">
    <name type="scientific">Chromera velia CCMP2878</name>
    <dbReference type="NCBI Taxonomy" id="1169474"/>
    <lineage>
        <taxon>Eukaryota</taxon>
        <taxon>Sar</taxon>
        <taxon>Alveolata</taxon>
        <taxon>Colpodellida</taxon>
        <taxon>Chromeraceae</taxon>
        <taxon>Chromera</taxon>
    </lineage>
</organism>
<feature type="region of interest" description="Disordered" evidence="1">
    <location>
        <begin position="4134"/>
        <end position="4177"/>
    </location>
</feature>
<feature type="region of interest" description="Disordered" evidence="1">
    <location>
        <begin position="3783"/>
        <end position="3805"/>
    </location>
</feature>
<protein>
    <submittedName>
        <fullName evidence="2">Uncharacterized protein</fullName>
    </submittedName>
</protein>
<proteinExistence type="predicted"/>
<gene>
    <name evidence="2" type="ORF">Cvel_26388</name>
</gene>